<accession>A0A5C8V8E3</accession>
<dbReference type="AlphaFoldDB" id="A0A5C8V8E3"/>
<evidence type="ECO:0000256" key="1">
    <source>
        <dbReference type="SAM" id="MobiDB-lite"/>
    </source>
</evidence>
<proteinExistence type="predicted"/>
<dbReference type="PROSITE" id="PS51257">
    <property type="entry name" value="PROKAR_LIPOPROTEIN"/>
    <property type="match status" value="1"/>
</dbReference>
<evidence type="ECO:0000313" key="2">
    <source>
        <dbReference type="EMBL" id="TXN37991.1"/>
    </source>
</evidence>
<sequence length="625" mass="68972">MKFYRILKASACIGALFLLITSCEEEELGTIGEGVVAGDPFTTAKEVFDVFAFNKGIEVVQTNRLPLYQLGTYNDPIYGQRTASIVSQVTFPGGAANPTFGDSSQATEDGADTDDLDSTIPENETVKEVFLFLPFQQAAAVFRDADGDGVDDQFDADPTNPSSDTDGDGVTDNDERIIGSNPLDASEDGTEDDFLANTFPKRFDLDSIYGLPAPSNPMDPIIEGSVNLKVFRSTFFLRNLDPNTNFEEAQEYFSNQDFSGFVSDVFFDSDTDGSVAFSNEEMLSFADDDPETEDVDESLQVESRLNPGLKIQLNTAFFQEILDKEGQSELLSQANFNDFFRGIHISGVDMEELMFLFDLTQANITITYDFQDYNATEEQVETVERDFVLNLILNNNGNLIGNAVNTFTDAAFPPEIVSALDNGENASRIYVKGGPGTIAEIRLFGEDEDSQVRGQNFIDQIKANNWIINEANLVFYVDQDAFSGMNADEPPRLYLFNQETSQPIYNAFTENRTTDDSTNESLRTFLNYDGILEEENGKGLKYTVRITDHINNIIVRDSTNAKLALTVTSNISVISVSEAMGAAGTVDMPLMSTVNPLGTVLFGSNVDTANEDKRLKLEIFYTQAN</sequence>
<organism evidence="2 3">
    <name type="scientific">Flagellimonas hymeniacidonis</name>
    <dbReference type="NCBI Taxonomy" id="2603628"/>
    <lineage>
        <taxon>Bacteria</taxon>
        <taxon>Pseudomonadati</taxon>
        <taxon>Bacteroidota</taxon>
        <taxon>Flavobacteriia</taxon>
        <taxon>Flavobacteriales</taxon>
        <taxon>Flavobacteriaceae</taxon>
        <taxon>Flagellimonas</taxon>
    </lineage>
</organism>
<keyword evidence="3" id="KW-1185">Reference proteome</keyword>
<dbReference type="EMBL" id="VRUR01000001">
    <property type="protein sequence ID" value="TXN37991.1"/>
    <property type="molecule type" value="Genomic_DNA"/>
</dbReference>
<dbReference type="Proteomes" id="UP000321456">
    <property type="component" value="Unassembled WGS sequence"/>
</dbReference>
<name>A0A5C8V8E3_9FLAO</name>
<evidence type="ECO:0000313" key="3">
    <source>
        <dbReference type="Proteomes" id="UP000321456"/>
    </source>
</evidence>
<dbReference type="Pfam" id="PF14092">
    <property type="entry name" value="DUF4270"/>
    <property type="match status" value="1"/>
</dbReference>
<comment type="caution">
    <text evidence="2">The sequence shown here is derived from an EMBL/GenBank/DDBJ whole genome shotgun (WGS) entry which is preliminary data.</text>
</comment>
<dbReference type="RefSeq" id="WP_147742453.1">
    <property type="nucleotide sequence ID" value="NZ_VRUR01000001.1"/>
</dbReference>
<protein>
    <submittedName>
        <fullName evidence="2">DUF4270 domain-containing protein</fullName>
    </submittedName>
</protein>
<reference evidence="2 3" key="1">
    <citation type="submission" date="2019-08" db="EMBL/GenBank/DDBJ databases">
        <title>Professor.</title>
        <authorList>
            <person name="Park J.S."/>
        </authorList>
    </citation>
    <scope>NUCLEOTIDE SEQUENCE [LARGE SCALE GENOMIC DNA]</scope>
    <source>
        <strain evidence="2 3">176CP5-101</strain>
    </source>
</reference>
<feature type="region of interest" description="Disordered" evidence="1">
    <location>
        <begin position="146"/>
        <end position="192"/>
    </location>
</feature>
<feature type="region of interest" description="Disordered" evidence="1">
    <location>
        <begin position="96"/>
        <end position="119"/>
    </location>
</feature>
<dbReference type="InterPro" id="IPR025366">
    <property type="entry name" value="DUF4270"/>
</dbReference>
<gene>
    <name evidence="2" type="ORF">FVB32_06780</name>
</gene>